<organism evidence="5 6">
    <name type="scientific">Peteryoungia ipomoeae</name>
    <dbReference type="NCBI Taxonomy" id="1210932"/>
    <lineage>
        <taxon>Bacteria</taxon>
        <taxon>Pseudomonadati</taxon>
        <taxon>Pseudomonadota</taxon>
        <taxon>Alphaproteobacteria</taxon>
        <taxon>Hyphomicrobiales</taxon>
        <taxon>Rhizobiaceae</taxon>
        <taxon>Peteryoungia</taxon>
    </lineage>
</organism>
<evidence type="ECO:0000313" key="6">
    <source>
        <dbReference type="Proteomes" id="UP000308828"/>
    </source>
</evidence>
<evidence type="ECO:0000259" key="4">
    <source>
        <dbReference type="Pfam" id="PF13458"/>
    </source>
</evidence>
<sequence>MKRLMLALLLTGLVPATASAQQVTLAIVAPKSGNFETLGNQVRQGAALAAKGLSLNLVEIHEPCTEGSGPVLADQIKKTGARAAVGFLCSESLVGGLPLLAEAKIPAITLSVRGKVLMEDALKNGWPFFRLAPNSDAEPEKLTEIILRDWKAEAIALIEDGTIRGRELTEAVRLALEARGLKPVFIDTFRPGQENQIALVRRLKAAGASRVLVGGDRNDIAIIARDAVEEAGAMQFLGGDNMHAPNDPVPLKNGVRAVTLPEKPFGAAAVEVTKALSEARISAEGYVLPAHAAVTLIADALGISSAMGLSLPETLVETDFETALGTLRFGSDRELAKNPFQLMEWDGTNFVPVVPPAP</sequence>
<dbReference type="Pfam" id="PF13458">
    <property type="entry name" value="Peripla_BP_6"/>
    <property type="match status" value="1"/>
</dbReference>
<comment type="caution">
    <text evidence="5">The sequence shown here is derived from an EMBL/GenBank/DDBJ whole genome shotgun (WGS) entry which is preliminary data.</text>
</comment>
<evidence type="ECO:0000256" key="3">
    <source>
        <dbReference type="SAM" id="SignalP"/>
    </source>
</evidence>
<proteinExistence type="inferred from homology"/>
<dbReference type="AlphaFoldDB" id="A0A4S8PAM0"/>
<accession>A0A4S8PAM0</accession>
<dbReference type="Proteomes" id="UP000308828">
    <property type="component" value="Unassembled WGS sequence"/>
</dbReference>
<evidence type="ECO:0000313" key="5">
    <source>
        <dbReference type="EMBL" id="THV25019.1"/>
    </source>
</evidence>
<dbReference type="PANTHER" id="PTHR47151:SF2">
    <property type="entry name" value="AMINO ACID BINDING PROTEIN"/>
    <property type="match status" value="1"/>
</dbReference>
<keyword evidence="6" id="KW-1185">Reference proteome</keyword>
<keyword evidence="2 3" id="KW-0732">Signal</keyword>
<dbReference type="InterPro" id="IPR028081">
    <property type="entry name" value="Leu-bd"/>
</dbReference>
<dbReference type="PANTHER" id="PTHR47151">
    <property type="entry name" value="LEU/ILE/VAL-BINDING ABC TRANSPORTER SUBUNIT"/>
    <property type="match status" value="1"/>
</dbReference>
<dbReference type="OrthoDB" id="8439308at2"/>
<feature type="domain" description="Leucine-binding protein" evidence="4">
    <location>
        <begin position="23"/>
        <end position="346"/>
    </location>
</feature>
<protein>
    <submittedName>
        <fullName evidence="5">ABC transporter substrate-binding protein</fullName>
    </submittedName>
</protein>
<dbReference type="EMBL" id="STGV01000001">
    <property type="protein sequence ID" value="THV25019.1"/>
    <property type="molecule type" value="Genomic_DNA"/>
</dbReference>
<dbReference type="RefSeq" id="WP_136596865.1">
    <property type="nucleotide sequence ID" value="NZ_STGV01000001.1"/>
</dbReference>
<reference evidence="5 6" key="1">
    <citation type="submission" date="2019-04" db="EMBL/GenBank/DDBJ databases">
        <title>Genome sequence of strain shin9-1.</title>
        <authorList>
            <person name="Gao J."/>
            <person name="Sun J."/>
        </authorList>
    </citation>
    <scope>NUCLEOTIDE SEQUENCE [LARGE SCALE GENOMIC DNA]</scope>
    <source>
        <strain evidence="6">shin9-1</strain>
    </source>
</reference>
<evidence type="ECO:0000256" key="1">
    <source>
        <dbReference type="ARBA" id="ARBA00010062"/>
    </source>
</evidence>
<name>A0A4S8PAM0_9HYPH</name>
<dbReference type="SUPFAM" id="SSF53822">
    <property type="entry name" value="Periplasmic binding protein-like I"/>
    <property type="match status" value="1"/>
</dbReference>
<gene>
    <name evidence="5" type="ORF">FAA97_02080</name>
</gene>
<evidence type="ECO:0000256" key="2">
    <source>
        <dbReference type="ARBA" id="ARBA00022729"/>
    </source>
</evidence>
<feature type="signal peptide" evidence="3">
    <location>
        <begin position="1"/>
        <end position="20"/>
    </location>
</feature>
<dbReference type="InterPro" id="IPR028082">
    <property type="entry name" value="Peripla_BP_I"/>
</dbReference>
<comment type="similarity">
    <text evidence="1">Belongs to the leucine-binding protein family.</text>
</comment>
<feature type="chain" id="PRO_5020359560" evidence="3">
    <location>
        <begin position="21"/>
        <end position="358"/>
    </location>
</feature>
<dbReference type="Gene3D" id="3.40.50.2300">
    <property type="match status" value="2"/>
</dbReference>